<gene>
    <name evidence="2" type="ORF">GCM10017577_31370</name>
</gene>
<reference evidence="2" key="1">
    <citation type="journal article" date="2014" name="Int. J. Syst. Evol. Microbiol.">
        <title>Complete genome sequence of Corynebacterium casei LMG S-19264T (=DSM 44701T), isolated from a smear-ripened cheese.</title>
        <authorList>
            <consortium name="US DOE Joint Genome Institute (JGI-PGF)"/>
            <person name="Walter F."/>
            <person name="Albersmeier A."/>
            <person name="Kalinowski J."/>
            <person name="Ruckert C."/>
        </authorList>
    </citation>
    <scope>NUCLEOTIDE SEQUENCE</scope>
    <source>
        <strain evidence="2">VKM Ac-1069</strain>
    </source>
</reference>
<dbReference type="InterPro" id="IPR050312">
    <property type="entry name" value="IolE/XylAMocC-like"/>
</dbReference>
<reference evidence="2" key="2">
    <citation type="submission" date="2023-01" db="EMBL/GenBank/DDBJ databases">
        <authorList>
            <person name="Sun Q."/>
            <person name="Evtushenko L."/>
        </authorList>
    </citation>
    <scope>NUCLEOTIDE SEQUENCE</scope>
    <source>
        <strain evidence="2">VKM Ac-1069</strain>
    </source>
</reference>
<organism evidence="2 3">
    <name type="scientific">Pseudonocardia halophobica</name>
    <dbReference type="NCBI Taxonomy" id="29401"/>
    <lineage>
        <taxon>Bacteria</taxon>
        <taxon>Bacillati</taxon>
        <taxon>Actinomycetota</taxon>
        <taxon>Actinomycetes</taxon>
        <taxon>Pseudonocardiales</taxon>
        <taxon>Pseudonocardiaceae</taxon>
        <taxon>Pseudonocardia</taxon>
    </lineage>
</organism>
<comment type="caution">
    <text evidence="2">The sequence shown here is derived from an EMBL/GenBank/DDBJ whole genome shotgun (WGS) entry which is preliminary data.</text>
</comment>
<dbReference type="Proteomes" id="UP001143463">
    <property type="component" value="Unassembled WGS sequence"/>
</dbReference>
<evidence type="ECO:0000313" key="3">
    <source>
        <dbReference type="Proteomes" id="UP001143463"/>
    </source>
</evidence>
<dbReference type="AlphaFoldDB" id="A0A9W6NWW0"/>
<dbReference type="RefSeq" id="WP_037045326.1">
    <property type="nucleotide sequence ID" value="NZ_BAAAUZ010000043.1"/>
</dbReference>
<dbReference type="InterPro" id="IPR036237">
    <property type="entry name" value="Xyl_isomerase-like_sf"/>
</dbReference>
<sequence>MSDPTRTATPTLTHVRLGTAPDSWGVWFPDDPQQVPWHRFLDEAAAAGYTAVELGPYGYLPTHAEQLRDELGRRGLTLTGATAGTALHRGGDTLATTLPECREIARLLTALDAPYLITLPAMYTDLHTGELLEPAELTGEQWHTLGTAQSKLGRILLDESGVRQMFHPHADTHVADEPSIDRFLEVSDPDTVWLCLDTGHVAYAGGDNRAIVARHPSRIGYVHLKSVDPVVLARVRAERMSFADAVQAGTMVEPDAGEPHMPALLADLDALGVPLTAIVEHDMYPAPPGAPLPIAARTCRYYTKQGLTGGR</sequence>
<dbReference type="PANTHER" id="PTHR12110">
    <property type="entry name" value="HYDROXYPYRUVATE ISOMERASE"/>
    <property type="match status" value="1"/>
</dbReference>
<keyword evidence="3" id="KW-1185">Reference proteome</keyword>
<dbReference type="PANTHER" id="PTHR12110:SF41">
    <property type="entry name" value="INOSOSE DEHYDRATASE"/>
    <property type="match status" value="1"/>
</dbReference>
<proteinExistence type="predicted"/>
<dbReference type="EMBL" id="BSFQ01000011">
    <property type="protein sequence ID" value="GLL11996.1"/>
    <property type="molecule type" value="Genomic_DNA"/>
</dbReference>
<feature type="domain" description="Xylose isomerase-like TIM barrel" evidence="1">
    <location>
        <begin position="41"/>
        <end position="287"/>
    </location>
</feature>
<protein>
    <submittedName>
        <fullName evidence="2">IolE protein</fullName>
    </submittedName>
</protein>
<dbReference type="Gene3D" id="3.20.20.150">
    <property type="entry name" value="Divalent-metal-dependent TIM barrel enzymes"/>
    <property type="match status" value="1"/>
</dbReference>
<dbReference type="SUPFAM" id="SSF51658">
    <property type="entry name" value="Xylose isomerase-like"/>
    <property type="match status" value="1"/>
</dbReference>
<evidence type="ECO:0000259" key="1">
    <source>
        <dbReference type="Pfam" id="PF01261"/>
    </source>
</evidence>
<evidence type="ECO:0000313" key="2">
    <source>
        <dbReference type="EMBL" id="GLL11996.1"/>
    </source>
</evidence>
<dbReference type="Pfam" id="PF01261">
    <property type="entry name" value="AP_endonuc_2"/>
    <property type="match status" value="1"/>
</dbReference>
<name>A0A9W6NWW0_9PSEU</name>
<dbReference type="InterPro" id="IPR013022">
    <property type="entry name" value="Xyl_isomerase-like_TIM-brl"/>
</dbReference>
<accession>A0A9W6NWW0</accession>